<dbReference type="InterPro" id="IPR011032">
    <property type="entry name" value="GroES-like_sf"/>
</dbReference>
<dbReference type="InterPro" id="IPR036291">
    <property type="entry name" value="NAD(P)-bd_dom_sf"/>
</dbReference>
<organism evidence="3 4">
    <name type="scientific">Sphingomonas naphthae</name>
    <dbReference type="NCBI Taxonomy" id="1813468"/>
    <lineage>
        <taxon>Bacteria</taxon>
        <taxon>Pseudomonadati</taxon>
        <taxon>Pseudomonadota</taxon>
        <taxon>Alphaproteobacteria</taxon>
        <taxon>Sphingomonadales</taxon>
        <taxon>Sphingomonadaceae</taxon>
        <taxon>Sphingomonas</taxon>
    </lineage>
</organism>
<gene>
    <name evidence="3" type="ORF">PQ455_18720</name>
</gene>
<dbReference type="EMBL" id="CP117411">
    <property type="protein sequence ID" value="WCT75512.1"/>
    <property type="molecule type" value="Genomic_DNA"/>
</dbReference>
<feature type="region of interest" description="Disordered" evidence="1">
    <location>
        <begin position="1"/>
        <end position="25"/>
    </location>
</feature>
<dbReference type="InterPro" id="IPR052711">
    <property type="entry name" value="Zinc_ADH-like"/>
</dbReference>
<dbReference type="SUPFAM" id="SSF50129">
    <property type="entry name" value="GroES-like"/>
    <property type="match status" value="1"/>
</dbReference>
<dbReference type="InterPro" id="IPR013154">
    <property type="entry name" value="ADH-like_N"/>
</dbReference>
<proteinExistence type="predicted"/>
<dbReference type="InterPro" id="IPR020843">
    <property type="entry name" value="ER"/>
</dbReference>
<evidence type="ECO:0000313" key="4">
    <source>
        <dbReference type="Proteomes" id="UP001220395"/>
    </source>
</evidence>
<dbReference type="PANTHER" id="PTHR45033">
    <property type="match status" value="1"/>
</dbReference>
<evidence type="ECO:0000313" key="3">
    <source>
        <dbReference type="EMBL" id="WCT75512.1"/>
    </source>
</evidence>
<feature type="domain" description="Enoyl reductase (ER)" evidence="2">
    <location>
        <begin position="7"/>
        <end position="330"/>
    </location>
</feature>
<dbReference type="InterPro" id="IPR013149">
    <property type="entry name" value="ADH-like_C"/>
</dbReference>
<sequence>MRVYPSAAPDTIRAETGEASPPGPGEIGVRMRGASINFRDALVARGLFPVAEGLIPLSDGAGEVIAVGMGVTDHAVGDHVVSLFHPTWIDGAIDRARLTESPGGPRDGFACEFVTRPASHFTRAPANLDHAESATLPCAGLTAWRAVVTDGQVKPGATVLIQGTGGVSLFALQFARAAGATVIATSSSDEKLARLRALGADHVINYKRVEKWGEAVVALTNGRGADHVIEVGGPHTLPQSLIAARTGGHVAIIGAVGGFDIDVIPFAIVQAKRLRLQGVTVGSRRDQIDMVAAIEANTIRPVIDSRFPLARLPDALRHLQGGGHVGNICLDI</sequence>
<dbReference type="PANTHER" id="PTHR45033:SF2">
    <property type="entry name" value="ZINC-TYPE ALCOHOL DEHYDROGENASE-LIKE PROTEIN C1773.06C"/>
    <property type="match status" value="1"/>
</dbReference>
<dbReference type="Pfam" id="PF08240">
    <property type="entry name" value="ADH_N"/>
    <property type="match status" value="1"/>
</dbReference>
<name>A0ABY7TQI9_9SPHN</name>
<evidence type="ECO:0000259" key="2">
    <source>
        <dbReference type="SMART" id="SM00829"/>
    </source>
</evidence>
<dbReference type="Gene3D" id="3.90.180.10">
    <property type="entry name" value="Medium-chain alcohol dehydrogenases, catalytic domain"/>
    <property type="match status" value="1"/>
</dbReference>
<dbReference type="RefSeq" id="WP_273691451.1">
    <property type="nucleotide sequence ID" value="NZ_CP117411.1"/>
</dbReference>
<dbReference type="SUPFAM" id="SSF51735">
    <property type="entry name" value="NAD(P)-binding Rossmann-fold domains"/>
    <property type="match status" value="1"/>
</dbReference>
<keyword evidence="4" id="KW-1185">Reference proteome</keyword>
<dbReference type="Gene3D" id="3.40.50.720">
    <property type="entry name" value="NAD(P)-binding Rossmann-like Domain"/>
    <property type="match status" value="1"/>
</dbReference>
<dbReference type="Proteomes" id="UP001220395">
    <property type="component" value="Chromosome"/>
</dbReference>
<dbReference type="CDD" id="cd08276">
    <property type="entry name" value="MDR7"/>
    <property type="match status" value="1"/>
</dbReference>
<evidence type="ECO:0000256" key="1">
    <source>
        <dbReference type="SAM" id="MobiDB-lite"/>
    </source>
</evidence>
<dbReference type="SMART" id="SM00829">
    <property type="entry name" value="PKS_ER"/>
    <property type="match status" value="1"/>
</dbReference>
<protein>
    <submittedName>
        <fullName evidence="3">NAD(P)-dependent alcohol dehydrogenase</fullName>
    </submittedName>
</protein>
<accession>A0ABY7TQI9</accession>
<dbReference type="Pfam" id="PF00107">
    <property type="entry name" value="ADH_zinc_N"/>
    <property type="match status" value="1"/>
</dbReference>
<reference evidence="3 4" key="1">
    <citation type="submission" date="2023-02" db="EMBL/GenBank/DDBJ databases">
        <title>Genome sequence of Sphingomonas naphthae.</title>
        <authorList>
            <person name="Kim S."/>
            <person name="Heo J."/>
            <person name="Kwon S.-W."/>
        </authorList>
    </citation>
    <scope>NUCLEOTIDE SEQUENCE [LARGE SCALE GENOMIC DNA]</scope>
    <source>
        <strain evidence="3 4">KACC 18716</strain>
    </source>
</reference>